<comment type="similarity">
    <text evidence="1">Belongs to the transglycosylase Slt family.</text>
</comment>
<dbReference type="PANTHER" id="PTHR37423">
    <property type="entry name" value="SOLUBLE LYTIC MUREIN TRANSGLYCOSYLASE-RELATED"/>
    <property type="match status" value="1"/>
</dbReference>
<feature type="domain" description="Transglycosylase SLT" evidence="3">
    <location>
        <begin position="83"/>
        <end position="181"/>
    </location>
</feature>
<dbReference type="Pfam" id="PF01464">
    <property type="entry name" value="SLT"/>
    <property type="match status" value="1"/>
</dbReference>
<evidence type="ECO:0000313" key="4">
    <source>
        <dbReference type="EMBL" id="GAF24740.1"/>
    </source>
</evidence>
<name>A0A0S6U8Z8_NEOTH</name>
<dbReference type="GO" id="GO:0016020">
    <property type="term" value="C:membrane"/>
    <property type="evidence" value="ECO:0007669"/>
    <property type="project" value="InterPro"/>
</dbReference>
<dbReference type="AlphaFoldDB" id="A0A0S6U8Z8"/>
<dbReference type="Gene3D" id="1.10.530.10">
    <property type="match status" value="1"/>
</dbReference>
<dbReference type="InterPro" id="IPR008258">
    <property type="entry name" value="Transglycosylase_SLT_dom_1"/>
</dbReference>
<gene>
    <name evidence="4" type="ORF">MTY_0068</name>
</gene>
<dbReference type="RefSeq" id="WP_011393114.1">
    <property type="nucleotide sequence ID" value="NZ_DF238840.1"/>
</dbReference>
<evidence type="ECO:0000256" key="1">
    <source>
        <dbReference type="ARBA" id="ARBA00007734"/>
    </source>
</evidence>
<dbReference type="GeneID" id="45617647"/>
<evidence type="ECO:0000259" key="3">
    <source>
        <dbReference type="Pfam" id="PF01464"/>
    </source>
</evidence>
<dbReference type="CDD" id="cd00254">
    <property type="entry name" value="LT-like"/>
    <property type="match status" value="1"/>
</dbReference>
<dbReference type="GO" id="GO:0000270">
    <property type="term" value="P:peptidoglycan metabolic process"/>
    <property type="evidence" value="ECO:0007669"/>
    <property type="project" value="InterPro"/>
</dbReference>
<dbReference type="PANTHER" id="PTHR37423:SF2">
    <property type="entry name" value="MEMBRANE-BOUND LYTIC MUREIN TRANSGLYCOSYLASE C"/>
    <property type="match status" value="1"/>
</dbReference>
<protein>
    <submittedName>
        <fullName evidence="4">Soluble lytic murein transglycosylase and related regulatory proteins</fullName>
    </submittedName>
</protein>
<dbReference type="GO" id="GO:0008933">
    <property type="term" value="F:peptidoglycan lytic transglycosylase activity"/>
    <property type="evidence" value="ECO:0007669"/>
    <property type="project" value="InterPro"/>
</dbReference>
<sequence length="206" mass="21616">MNIETLAPVIAAWAKMQATSASLANESKQSFNTIFLLALLAQMEPDRGLTPAGPTTAAGRLADGSQVDRTGAPAPSNTSLETLISEVAARYGLPASLLKGVVAAESGFNPRAVSPAGAIGLMQLMPATARALGVNDPFDPAANLDGGARYLKQMLDRFQGDIRMALAAYNAGPGAVEHYRGVPPYRETRAYIDKVLTAARKFESLV</sequence>
<dbReference type="PROSITE" id="PS00922">
    <property type="entry name" value="TRANSGLYCOSYLASE"/>
    <property type="match status" value="1"/>
</dbReference>
<feature type="region of interest" description="Disordered" evidence="2">
    <location>
        <begin position="48"/>
        <end position="76"/>
    </location>
</feature>
<dbReference type="InterPro" id="IPR023346">
    <property type="entry name" value="Lysozyme-like_dom_sf"/>
</dbReference>
<organism evidence="4">
    <name type="scientific">Moorella thermoacetica Y72</name>
    <dbReference type="NCBI Taxonomy" id="1325331"/>
    <lineage>
        <taxon>Bacteria</taxon>
        <taxon>Bacillati</taxon>
        <taxon>Bacillota</taxon>
        <taxon>Clostridia</taxon>
        <taxon>Neomoorellales</taxon>
        <taxon>Neomoorellaceae</taxon>
        <taxon>Neomoorella</taxon>
    </lineage>
</organism>
<dbReference type="SUPFAM" id="SSF53955">
    <property type="entry name" value="Lysozyme-like"/>
    <property type="match status" value="1"/>
</dbReference>
<dbReference type="Proteomes" id="UP000063718">
    <property type="component" value="Unassembled WGS sequence"/>
</dbReference>
<proteinExistence type="inferred from homology"/>
<dbReference type="InterPro" id="IPR000189">
    <property type="entry name" value="Transglyc_AS"/>
</dbReference>
<accession>A0A0S6U8Z8</accession>
<reference evidence="4" key="1">
    <citation type="journal article" date="2014" name="Gene">
        <title>Genome-guided analysis of transformation efficiency and carbon dioxide assimilation by Moorella thermoacetica Y72.</title>
        <authorList>
            <person name="Tsukahara K."/>
            <person name="Kita A."/>
            <person name="Nakashimada Y."/>
            <person name="Hoshino T."/>
            <person name="Murakami K."/>
        </authorList>
    </citation>
    <scope>NUCLEOTIDE SEQUENCE [LARGE SCALE GENOMIC DNA]</scope>
    <source>
        <strain evidence="4">Y72</strain>
    </source>
</reference>
<dbReference type="EMBL" id="DF238840">
    <property type="protein sequence ID" value="GAF24740.1"/>
    <property type="molecule type" value="Genomic_DNA"/>
</dbReference>
<evidence type="ECO:0000256" key="2">
    <source>
        <dbReference type="SAM" id="MobiDB-lite"/>
    </source>
</evidence>